<gene>
    <name evidence="1" type="ORF">BV22DRAFT_119773</name>
</gene>
<protein>
    <submittedName>
        <fullName evidence="1">Uncharacterized protein</fullName>
    </submittedName>
</protein>
<evidence type="ECO:0000313" key="1">
    <source>
        <dbReference type="EMBL" id="KAH7929521.1"/>
    </source>
</evidence>
<proteinExistence type="predicted"/>
<reference evidence="1" key="1">
    <citation type="journal article" date="2021" name="New Phytol.">
        <title>Evolutionary innovations through gain and loss of genes in the ectomycorrhizal Boletales.</title>
        <authorList>
            <person name="Wu G."/>
            <person name="Miyauchi S."/>
            <person name="Morin E."/>
            <person name="Kuo A."/>
            <person name="Drula E."/>
            <person name="Varga T."/>
            <person name="Kohler A."/>
            <person name="Feng B."/>
            <person name="Cao Y."/>
            <person name="Lipzen A."/>
            <person name="Daum C."/>
            <person name="Hundley H."/>
            <person name="Pangilinan J."/>
            <person name="Johnson J."/>
            <person name="Barry K."/>
            <person name="LaButti K."/>
            <person name="Ng V."/>
            <person name="Ahrendt S."/>
            <person name="Min B."/>
            <person name="Choi I.G."/>
            <person name="Park H."/>
            <person name="Plett J.M."/>
            <person name="Magnuson J."/>
            <person name="Spatafora J.W."/>
            <person name="Nagy L.G."/>
            <person name="Henrissat B."/>
            <person name="Grigoriev I.V."/>
            <person name="Yang Z.L."/>
            <person name="Xu J."/>
            <person name="Martin F.M."/>
        </authorList>
    </citation>
    <scope>NUCLEOTIDE SEQUENCE</scope>
    <source>
        <strain evidence="1">KUC20120723A-06</strain>
    </source>
</reference>
<dbReference type="Proteomes" id="UP000790709">
    <property type="component" value="Unassembled WGS sequence"/>
</dbReference>
<sequence length="150" mass="15407">MLSFLPMITILFAASAQALHTVNITNNCGYGVPTLDKFPSTTSAGTQSFTNSTIQAGAFLDTGYCGTTGGGCTTVDITMNDMLSVVVVDLIPPHMFSVPVAFSYFNGCDGVGASCLSSGCDNAIRDPPETSGIVTCTADDAGVLITFCPP</sequence>
<organism evidence="1 2">
    <name type="scientific">Leucogyrophana mollusca</name>
    <dbReference type="NCBI Taxonomy" id="85980"/>
    <lineage>
        <taxon>Eukaryota</taxon>
        <taxon>Fungi</taxon>
        <taxon>Dikarya</taxon>
        <taxon>Basidiomycota</taxon>
        <taxon>Agaricomycotina</taxon>
        <taxon>Agaricomycetes</taxon>
        <taxon>Agaricomycetidae</taxon>
        <taxon>Boletales</taxon>
        <taxon>Boletales incertae sedis</taxon>
        <taxon>Leucogyrophana</taxon>
    </lineage>
</organism>
<keyword evidence="2" id="KW-1185">Reference proteome</keyword>
<accession>A0ACB8BWT5</accession>
<dbReference type="EMBL" id="MU266340">
    <property type="protein sequence ID" value="KAH7929521.1"/>
    <property type="molecule type" value="Genomic_DNA"/>
</dbReference>
<evidence type="ECO:0000313" key="2">
    <source>
        <dbReference type="Proteomes" id="UP000790709"/>
    </source>
</evidence>
<name>A0ACB8BWT5_9AGAM</name>
<comment type="caution">
    <text evidence="1">The sequence shown here is derived from an EMBL/GenBank/DDBJ whole genome shotgun (WGS) entry which is preliminary data.</text>
</comment>